<dbReference type="NCBIfam" id="TIGR00614">
    <property type="entry name" value="recQ_fam"/>
    <property type="match status" value="1"/>
</dbReference>
<evidence type="ECO:0000256" key="10">
    <source>
        <dbReference type="ARBA" id="ARBA00022833"/>
    </source>
</evidence>
<dbReference type="Pfam" id="PF09382">
    <property type="entry name" value="RQC"/>
    <property type="match status" value="1"/>
</dbReference>
<feature type="domain" description="Helicase C-terminal" evidence="21">
    <location>
        <begin position="504"/>
        <end position="652"/>
    </location>
</feature>
<comment type="catalytic activity">
    <reaction evidence="16 17">
        <text>Couples ATP hydrolysis with the unwinding of duplex DNA by translocating in the 3'-5' direction.</text>
        <dbReference type="EC" id="5.6.2.4"/>
    </reaction>
</comment>
<dbReference type="GO" id="GO:0003677">
    <property type="term" value="F:DNA binding"/>
    <property type="evidence" value="ECO:0007669"/>
    <property type="project" value="UniProtKB-KW"/>
</dbReference>
<dbReference type="SMART" id="SM00487">
    <property type="entry name" value="DEXDc"/>
    <property type="match status" value="1"/>
</dbReference>
<dbReference type="InterPro" id="IPR002464">
    <property type="entry name" value="DNA/RNA_helicase_DEAH_CS"/>
</dbReference>
<dbReference type="AlphaFoldDB" id="A0A1X0R3A9"/>
<dbReference type="Pfam" id="PF00270">
    <property type="entry name" value="DEAD"/>
    <property type="match status" value="1"/>
</dbReference>
<dbReference type="PROSITE" id="PS51194">
    <property type="entry name" value="HELICASE_CTER"/>
    <property type="match status" value="1"/>
</dbReference>
<dbReference type="GO" id="GO:0046872">
    <property type="term" value="F:metal ion binding"/>
    <property type="evidence" value="ECO:0007669"/>
    <property type="project" value="UniProtKB-KW"/>
</dbReference>
<evidence type="ECO:0000256" key="3">
    <source>
        <dbReference type="ARBA" id="ARBA00005446"/>
    </source>
</evidence>
<dbReference type="FunFam" id="3.40.50.300:FF:000537">
    <property type="entry name" value="Bloom syndrome RecQ-like helicase"/>
    <property type="match status" value="1"/>
</dbReference>
<dbReference type="GO" id="GO:0005694">
    <property type="term" value="C:chromosome"/>
    <property type="evidence" value="ECO:0007669"/>
    <property type="project" value="TreeGrafter"/>
</dbReference>
<dbReference type="SUPFAM" id="SSF46785">
    <property type="entry name" value="Winged helix' DNA-binding domain"/>
    <property type="match status" value="1"/>
</dbReference>
<evidence type="ECO:0000256" key="4">
    <source>
        <dbReference type="ARBA" id="ARBA00022705"/>
    </source>
</evidence>
<dbReference type="FunFam" id="3.40.50.300:FF:000340">
    <property type="entry name" value="Bloom syndrome, RecQ helicase"/>
    <property type="match status" value="1"/>
</dbReference>
<dbReference type="GO" id="GO:0009378">
    <property type="term" value="F:four-way junction helicase activity"/>
    <property type="evidence" value="ECO:0007669"/>
    <property type="project" value="TreeGrafter"/>
</dbReference>
<keyword evidence="4" id="KW-0235">DNA replication</keyword>
<dbReference type="Proteomes" id="UP000242414">
    <property type="component" value="Unassembled WGS sequence"/>
</dbReference>
<dbReference type="InterPro" id="IPR042103">
    <property type="entry name" value="SerRS_1_N_sf"/>
</dbReference>
<feature type="domain" description="Helicase ATP-binding" evidence="20">
    <location>
        <begin position="300"/>
        <end position="480"/>
    </location>
</feature>
<keyword evidence="5" id="KW-0479">Metal-binding</keyword>
<organism evidence="22">
    <name type="scientific">Rhizopus microsporus var. microsporus</name>
    <dbReference type="NCBI Taxonomy" id="86635"/>
    <lineage>
        <taxon>Eukaryota</taxon>
        <taxon>Fungi</taxon>
        <taxon>Fungi incertae sedis</taxon>
        <taxon>Mucoromycota</taxon>
        <taxon>Mucoromycotina</taxon>
        <taxon>Mucoromycetes</taxon>
        <taxon>Mucorales</taxon>
        <taxon>Mucorineae</taxon>
        <taxon>Rhizopodaceae</taxon>
        <taxon>Rhizopus</taxon>
    </lineage>
</organism>
<evidence type="ECO:0000256" key="12">
    <source>
        <dbReference type="ARBA" id="ARBA00023125"/>
    </source>
</evidence>
<dbReference type="CDD" id="cd17920">
    <property type="entry name" value="DEXHc_RecQ"/>
    <property type="match status" value="1"/>
</dbReference>
<feature type="compositionally biased region" description="Low complexity" evidence="19">
    <location>
        <begin position="77"/>
        <end position="88"/>
    </location>
</feature>
<keyword evidence="11 17" id="KW-0067">ATP-binding</keyword>
<evidence type="ECO:0000256" key="15">
    <source>
        <dbReference type="ARBA" id="ARBA00023242"/>
    </source>
</evidence>
<evidence type="ECO:0000256" key="7">
    <source>
        <dbReference type="ARBA" id="ARBA00022763"/>
    </source>
</evidence>
<comment type="similarity">
    <text evidence="3 17">Belongs to the helicase family. RecQ subfamily.</text>
</comment>
<sequence>MTKTNYREQLEWFNSIIKPKIVTKYLPTYKSISSPQQHNQETNNNSTTAYQLPIFSFSSLFSQGQKISSEPTGLARSSSTTTTTTTTTTTRVDDNIDIEIVGTKRTTSEDTDFIDLTDSQPKKRQKYEDAFLDQDVINFDDDFEEEIQPSLSLQPDTTDIKTQIKELEDRRNQVSNAILDGLGTITKAQQDDLMKERRELNEKIKELEEKLSANNISTVHLATPNVLPMNDTTNQVTSPFFKESVKATIPSIPTIRSTNNNNDQPSPQREQVYPWSRDVRKALVQNFKLSEFRPNQLEAINTTLNGDDVFVLMPTGGGKSLCYQLPAIIQNYKTQGVTFVVSPLLSLMQDQVEQLVKGRGIAAGMLNSSVNAAQKKWIYNDLYKDSPTLQLLYITPELMSKSDQLRNVMDNLYGRSKLARFVIDEAHCVSQWGHDFRPDYKLLGSLKQLYPKVPIMALTATANDAVQKDVIHNLSMKDCKILKQSFNRNNLVYEVVERKGKRNHLDEIYEFIKERPMESGIIYCISRKDCEQVAESLRRNYGVSTKHYHGKMTAAERTEVQSEWQTGRIRVIVATIAFGMGIDKPDVRYVVHFSMPSSLEGYYQETGRAGRDGLPAICRLYYSFADMRTHNFLIDQGDGSWQQKQRQRDNLNTMMRYCDNKTDCRRKQILSYFGERFNPTLCQKMCDNCVANQHSVSFLKNMSTEAQQMCRLLQQIHPDRITLSQLADVFRGSRVKRIIEHQYDQLNGYGAGKSISKIDVDRLLKAMVADDILAIKSECNNAGFPISFVVMSSKFESLMNGRHTVLLSFSPSTNGNGTSRGFISARQHSANTASSAYNTNRN</sequence>
<comment type="subcellular location">
    <subcellularLocation>
        <location evidence="2 17">Nucleus</location>
    </subcellularLocation>
</comment>
<dbReference type="EMBL" id="KV921923">
    <property type="protein sequence ID" value="ORE06446.1"/>
    <property type="molecule type" value="Genomic_DNA"/>
</dbReference>
<evidence type="ECO:0000256" key="16">
    <source>
        <dbReference type="ARBA" id="ARBA00034617"/>
    </source>
</evidence>
<keyword evidence="9 17" id="KW-0347">Helicase</keyword>
<comment type="cofactor">
    <cofactor evidence="1">
        <name>Zn(2+)</name>
        <dbReference type="ChEBI" id="CHEBI:29105"/>
    </cofactor>
</comment>
<dbReference type="InterPro" id="IPR010978">
    <property type="entry name" value="tRNA-bd_arm"/>
</dbReference>
<evidence type="ECO:0000259" key="20">
    <source>
        <dbReference type="PROSITE" id="PS51192"/>
    </source>
</evidence>
<feature type="coiled-coil region" evidence="18">
    <location>
        <begin position="157"/>
        <end position="217"/>
    </location>
</feature>
<evidence type="ECO:0000256" key="13">
    <source>
        <dbReference type="ARBA" id="ARBA00023204"/>
    </source>
</evidence>
<gene>
    <name evidence="22" type="ORF">BCV72DRAFT_124632</name>
</gene>
<keyword evidence="15 17" id="KW-0539">Nucleus</keyword>
<comment type="catalytic activity">
    <reaction evidence="17">
        <text>ATP + H2O = ADP + phosphate + H(+)</text>
        <dbReference type="Rhea" id="RHEA:13065"/>
        <dbReference type="ChEBI" id="CHEBI:15377"/>
        <dbReference type="ChEBI" id="CHEBI:15378"/>
        <dbReference type="ChEBI" id="CHEBI:30616"/>
        <dbReference type="ChEBI" id="CHEBI:43474"/>
        <dbReference type="ChEBI" id="CHEBI:456216"/>
    </reaction>
</comment>
<dbReference type="InterPro" id="IPR032284">
    <property type="entry name" value="RecQ_Zn-bd"/>
</dbReference>
<dbReference type="InterPro" id="IPR004589">
    <property type="entry name" value="DNA_helicase_ATP-dep_RecQ"/>
</dbReference>
<dbReference type="GO" id="GO:0006260">
    <property type="term" value="P:DNA replication"/>
    <property type="evidence" value="ECO:0007669"/>
    <property type="project" value="UniProtKB-KW"/>
</dbReference>
<dbReference type="Gene3D" id="1.10.287.40">
    <property type="entry name" value="Serine-tRNA synthetase, tRNA binding domain"/>
    <property type="match status" value="1"/>
</dbReference>
<keyword evidence="18" id="KW-0175">Coiled coil</keyword>
<evidence type="ECO:0000256" key="5">
    <source>
        <dbReference type="ARBA" id="ARBA00022723"/>
    </source>
</evidence>
<dbReference type="InterPro" id="IPR018982">
    <property type="entry name" value="RQC_domain"/>
</dbReference>
<dbReference type="InterPro" id="IPR001650">
    <property type="entry name" value="Helicase_C-like"/>
</dbReference>
<dbReference type="Gene3D" id="3.40.50.300">
    <property type="entry name" value="P-loop containing nucleotide triphosphate hydrolases"/>
    <property type="match status" value="2"/>
</dbReference>
<dbReference type="SMART" id="SM00956">
    <property type="entry name" value="RQC"/>
    <property type="match status" value="1"/>
</dbReference>
<evidence type="ECO:0000256" key="17">
    <source>
        <dbReference type="RuleBase" id="RU364117"/>
    </source>
</evidence>
<keyword evidence="13" id="KW-0234">DNA repair</keyword>
<keyword evidence="14" id="KW-0413">Isomerase</keyword>
<dbReference type="PROSITE" id="PS00690">
    <property type="entry name" value="DEAH_ATP_HELICASE"/>
    <property type="match status" value="1"/>
</dbReference>
<evidence type="ECO:0000256" key="9">
    <source>
        <dbReference type="ARBA" id="ARBA00022806"/>
    </source>
</evidence>
<dbReference type="OrthoDB" id="10261556at2759"/>
<reference evidence="22" key="1">
    <citation type="journal article" date="2016" name="Proc. Natl. Acad. Sci. U.S.A.">
        <title>Lipid metabolic changes in an early divergent fungus govern the establishment of a mutualistic symbiosis with endobacteria.</title>
        <authorList>
            <person name="Lastovetsky O.A."/>
            <person name="Gaspar M.L."/>
            <person name="Mondo S.J."/>
            <person name="LaButti K.M."/>
            <person name="Sandor L."/>
            <person name="Grigoriev I.V."/>
            <person name="Henry S.A."/>
            <person name="Pawlowska T.E."/>
        </authorList>
    </citation>
    <scope>NUCLEOTIDE SEQUENCE [LARGE SCALE GENOMIC DNA]</scope>
    <source>
        <strain evidence="22">ATCC 52814</strain>
    </source>
</reference>
<protein>
    <recommendedName>
        <fullName evidence="17">ATP-dependent DNA helicase</fullName>
        <ecNumber evidence="17">5.6.2.4</ecNumber>
    </recommendedName>
</protein>
<dbReference type="PROSITE" id="PS51192">
    <property type="entry name" value="HELICASE_ATP_BIND_1"/>
    <property type="match status" value="1"/>
</dbReference>
<dbReference type="InterPro" id="IPR014001">
    <property type="entry name" value="Helicase_ATP-bd"/>
</dbReference>
<evidence type="ECO:0000256" key="11">
    <source>
        <dbReference type="ARBA" id="ARBA00022840"/>
    </source>
</evidence>
<dbReference type="InterPro" id="IPR011545">
    <property type="entry name" value="DEAD/DEAH_box_helicase_dom"/>
</dbReference>
<dbReference type="PANTHER" id="PTHR13710">
    <property type="entry name" value="DNA HELICASE RECQ FAMILY MEMBER"/>
    <property type="match status" value="1"/>
</dbReference>
<dbReference type="GO" id="GO:0005524">
    <property type="term" value="F:ATP binding"/>
    <property type="evidence" value="ECO:0007669"/>
    <property type="project" value="UniProtKB-KW"/>
</dbReference>
<dbReference type="PANTHER" id="PTHR13710:SF153">
    <property type="entry name" value="RECQ-LIKE DNA HELICASE BLM"/>
    <property type="match status" value="1"/>
</dbReference>
<dbReference type="GO" id="GO:0005737">
    <property type="term" value="C:cytoplasm"/>
    <property type="evidence" value="ECO:0007669"/>
    <property type="project" value="TreeGrafter"/>
</dbReference>
<evidence type="ECO:0000256" key="8">
    <source>
        <dbReference type="ARBA" id="ARBA00022801"/>
    </source>
</evidence>
<evidence type="ECO:0000256" key="6">
    <source>
        <dbReference type="ARBA" id="ARBA00022741"/>
    </source>
</evidence>
<dbReference type="SUPFAM" id="SSF46589">
    <property type="entry name" value="tRNA-binding arm"/>
    <property type="match status" value="1"/>
</dbReference>
<dbReference type="Pfam" id="PF16124">
    <property type="entry name" value="RecQ_Zn_bind"/>
    <property type="match status" value="1"/>
</dbReference>
<evidence type="ECO:0000256" key="1">
    <source>
        <dbReference type="ARBA" id="ARBA00001947"/>
    </source>
</evidence>
<name>A0A1X0R3A9_RHIZD</name>
<proteinExistence type="inferred from homology"/>
<dbReference type="GO" id="GO:0005634">
    <property type="term" value="C:nucleus"/>
    <property type="evidence" value="ECO:0007669"/>
    <property type="project" value="UniProtKB-SubCell"/>
</dbReference>
<evidence type="ECO:0000313" key="22">
    <source>
        <dbReference type="EMBL" id="ORE06446.1"/>
    </source>
</evidence>
<dbReference type="SMART" id="SM00490">
    <property type="entry name" value="HELICc"/>
    <property type="match status" value="1"/>
</dbReference>
<dbReference type="EC" id="5.6.2.4" evidence="17"/>
<dbReference type="SUPFAM" id="SSF52540">
    <property type="entry name" value="P-loop containing nucleoside triphosphate hydrolases"/>
    <property type="match status" value="2"/>
</dbReference>
<feature type="region of interest" description="Disordered" evidence="19">
    <location>
        <begin position="68"/>
        <end position="88"/>
    </location>
</feature>
<dbReference type="CDD" id="cd18794">
    <property type="entry name" value="SF2_C_RecQ"/>
    <property type="match status" value="1"/>
</dbReference>
<keyword evidence="10" id="KW-0862">Zinc</keyword>
<evidence type="ECO:0000256" key="2">
    <source>
        <dbReference type="ARBA" id="ARBA00004123"/>
    </source>
</evidence>
<keyword evidence="12" id="KW-0238">DNA-binding</keyword>
<dbReference type="GO" id="GO:0043138">
    <property type="term" value="F:3'-5' DNA helicase activity"/>
    <property type="evidence" value="ECO:0007669"/>
    <property type="project" value="UniProtKB-EC"/>
</dbReference>
<dbReference type="VEuPathDB" id="FungiDB:BCV72DRAFT_124632"/>
<evidence type="ECO:0000256" key="14">
    <source>
        <dbReference type="ARBA" id="ARBA00023235"/>
    </source>
</evidence>
<keyword evidence="6 17" id="KW-0547">Nucleotide-binding</keyword>
<dbReference type="InterPro" id="IPR027417">
    <property type="entry name" value="P-loop_NTPase"/>
</dbReference>
<dbReference type="Pfam" id="PF00271">
    <property type="entry name" value="Helicase_C"/>
    <property type="match status" value="1"/>
</dbReference>
<accession>A0A1X0R3A9</accession>
<dbReference type="InterPro" id="IPR036390">
    <property type="entry name" value="WH_DNA-bd_sf"/>
</dbReference>
<keyword evidence="8 17" id="KW-0378">Hydrolase</keyword>
<evidence type="ECO:0000259" key="21">
    <source>
        <dbReference type="PROSITE" id="PS51194"/>
    </source>
</evidence>
<dbReference type="GO" id="GO:0000724">
    <property type="term" value="P:double-strand break repair via homologous recombination"/>
    <property type="evidence" value="ECO:0007669"/>
    <property type="project" value="TreeGrafter"/>
</dbReference>
<dbReference type="InterPro" id="IPR036388">
    <property type="entry name" value="WH-like_DNA-bd_sf"/>
</dbReference>
<evidence type="ECO:0000256" key="18">
    <source>
        <dbReference type="SAM" id="Coils"/>
    </source>
</evidence>
<dbReference type="Gene3D" id="1.10.10.10">
    <property type="entry name" value="Winged helix-like DNA-binding domain superfamily/Winged helix DNA-binding domain"/>
    <property type="match status" value="1"/>
</dbReference>
<keyword evidence="7" id="KW-0227">DNA damage</keyword>
<dbReference type="GO" id="GO:0016887">
    <property type="term" value="F:ATP hydrolysis activity"/>
    <property type="evidence" value="ECO:0007669"/>
    <property type="project" value="RHEA"/>
</dbReference>
<evidence type="ECO:0000256" key="19">
    <source>
        <dbReference type="SAM" id="MobiDB-lite"/>
    </source>
</evidence>